<gene>
    <name evidence="11" type="ORF">HMPREF9470_01119</name>
</gene>
<evidence type="ECO:0000256" key="5">
    <source>
        <dbReference type="ARBA" id="ARBA00022741"/>
    </source>
</evidence>
<evidence type="ECO:0000259" key="10">
    <source>
        <dbReference type="PROSITE" id="PS50112"/>
    </source>
</evidence>
<feature type="transmembrane region" description="Helical" evidence="9">
    <location>
        <begin position="100"/>
        <end position="124"/>
    </location>
</feature>
<evidence type="ECO:0000256" key="8">
    <source>
        <dbReference type="ARBA" id="ARBA00023012"/>
    </source>
</evidence>
<dbReference type="InterPro" id="IPR000014">
    <property type="entry name" value="PAS"/>
</dbReference>
<protein>
    <recommendedName>
        <fullName evidence="2">histidine kinase</fullName>
        <ecNumber evidence="2">2.7.13.3</ecNumber>
    </recommendedName>
</protein>
<dbReference type="Proteomes" id="UP000037392">
    <property type="component" value="Unassembled WGS sequence"/>
</dbReference>
<feature type="transmembrane region" description="Helical" evidence="9">
    <location>
        <begin position="136"/>
        <end position="158"/>
    </location>
</feature>
<keyword evidence="5" id="KW-0547">Nucleotide-binding</keyword>
<evidence type="ECO:0000256" key="2">
    <source>
        <dbReference type="ARBA" id="ARBA00012438"/>
    </source>
</evidence>
<dbReference type="InterPro" id="IPR035965">
    <property type="entry name" value="PAS-like_dom_sf"/>
</dbReference>
<evidence type="ECO:0000256" key="4">
    <source>
        <dbReference type="ARBA" id="ARBA00022679"/>
    </source>
</evidence>
<dbReference type="GO" id="GO:0000155">
    <property type="term" value="F:phosphorelay sensor kinase activity"/>
    <property type="evidence" value="ECO:0007669"/>
    <property type="project" value="InterPro"/>
</dbReference>
<dbReference type="EMBL" id="ADLK01000007">
    <property type="protein sequence ID" value="KMW23032.1"/>
    <property type="molecule type" value="Genomic_DNA"/>
</dbReference>
<comment type="catalytic activity">
    <reaction evidence="1">
        <text>ATP + protein L-histidine = ADP + protein N-phospho-L-histidine.</text>
        <dbReference type="EC" id="2.7.13.3"/>
    </reaction>
</comment>
<keyword evidence="7" id="KW-0067">ATP-binding</keyword>
<evidence type="ECO:0000256" key="9">
    <source>
        <dbReference type="SAM" id="Phobius"/>
    </source>
</evidence>
<name>A0A0J9CD56_9FIRM</name>
<dbReference type="SUPFAM" id="SSF55785">
    <property type="entry name" value="PYP-like sensor domain (PAS domain)"/>
    <property type="match status" value="1"/>
</dbReference>
<dbReference type="Gene3D" id="1.20.5.1930">
    <property type="match status" value="1"/>
</dbReference>
<dbReference type="GO" id="GO:0046983">
    <property type="term" value="F:protein dimerization activity"/>
    <property type="evidence" value="ECO:0007669"/>
    <property type="project" value="InterPro"/>
</dbReference>
<evidence type="ECO:0000313" key="12">
    <source>
        <dbReference type="Proteomes" id="UP000037392"/>
    </source>
</evidence>
<organism evidence="11 12">
    <name type="scientific">[Clostridium] citroniae WAL-19142</name>
    <dbReference type="NCBI Taxonomy" id="742734"/>
    <lineage>
        <taxon>Bacteria</taxon>
        <taxon>Bacillati</taxon>
        <taxon>Bacillota</taxon>
        <taxon>Clostridia</taxon>
        <taxon>Lachnospirales</taxon>
        <taxon>Lachnospiraceae</taxon>
        <taxon>Enterocloster</taxon>
    </lineage>
</organism>
<keyword evidence="9" id="KW-1133">Transmembrane helix</keyword>
<dbReference type="SMART" id="SM00091">
    <property type="entry name" value="PAS"/>
    <property type="match status" value="1"/>
</dbReference>
<keyword evidence="3" id="KW-0597">Phosphoprotein</keyword>
<keyword evidence="4" id="KW-0808">Transferase</keyword>
<feature type="transmembrane region" description="Helical" evidence="9">
    <location>
        <begin position="33"/>
        <end position="53"/>
    </location>
</feature>
<dbReference type="Pfam" id="PF07730">
    <property type="entry name" value="HisKA_3"/>
    <property type="match status" value="1"/>
</dbReference>
<dbReference type="GO" id="GO:0005524">
    <property type="term" value="F:ATP binding"/>
    <property type="evidence" value="ECO:0007669"/>
    <property type="project" value="UniProtKB-KW"/>
</dbReference>
<evidence type="ECO:0000313" key="11">
    <source>
        <dbReference type="EMBL" id="KMW23032.1"/>
    </source>
</evidence>
<dbReference type="PANTHER" id="PTHR24421">
    <property type="entry name" value="NITRATE/NITRITE SENSOR PROTEIN NARX-RELATED"/>
    <property type="match status" value="1"/>
</dbReference>
<dbReference type="InterPro" id="IPR011712">
    <property type="entry name" value="Sig_transdc_His_kin_sub3_dim/P"/>
</dbReference>
<dbReference type="SUPFAM" id="SSF55874">
    <property type="entry name" value="ATPase domain of HSP90 chaperone/DNA topoisomerase II/histidine kinase"/>
    <property type="match status" value="1"/>
</dbReference>
<feature type="transmembrane region" description="Helical" evidence="9">
    <location>
        <begin position="65"/>
        <end position="88"/>
    </location>
</feature>
<feature type="domain" description="PAS" evidence="10">
    <location>
        <begin position="221"/>
        <end position="262"/>
    </location>
</feature>
<reference evidence="11 12" key="1">
    <citation type="submission" date="2011-04" db="EMBL/GenBank/DDBJ databases">
        <title>The Genome Sequence of Clostridium citroniae WAL-19142.</title>
        <authorList>
            <consortium name="The Broad Institute Genome Sequencing Platform"/>
            <person name="Earl A."/>
            <person name="Ward D."/>
            <person name="Feldgarden M."/>
            <person name="Gevers D."/>
            <person name="Warren Y.A."/>
            <person name="Tyrrell K.L."/>
            <person name="Citron D.M."/>
            <person name="Goldstein E.J."/>
            <person name="Daigneault M."/>
            <person name="Allen-Vercoe E."/>
            <person name="Young S.K."/>
            <person name="Zeng Q."/>
            <person name="Gargeya S."/>
            <person name="Fitzgerald M."/>
            <person name="Haas B."/>
            <person name="Abouelleil A."/>
            <person name="Alvarado L."/>
            <person name="Arachchi H.M."/>
            <person name="Berlin A."/>
            <person name="Brown A."/>
            <person name="Chapman S.B."/>
            <person name="Chen Z."/>
            <person name="Dunbar C."/>
            <person name="Freedman E."/>
            <person name="Gearin G."/>
            <person name="Gellesch M."/>
            <person name="Goldberg J."/>
            <person name="Griggs A."/>
            <person name="Gujja S."/>
            <person name="Heilman E.R."/>
            <person name="Heiman D."/>
            <person name="Howarth C."/>
            <person name="Larson L."/>
            <person name="Lui A."/>
            <person name="MacDonald P.J."/>
            <person name="Mehta T."/>
            <person name="Montmayeur A."/>
            <person name="Murphy C."/>
            <person name="Neiman D."/>
            <person name="Pearson M."/>
            <person name="Priest M."/>
            <person name="Roberts A."/>
            <person name="Saif S."/>
            <person name="Shea T."/>
            <person name="Shenoy N."/>
            <person name="Sisk P."/>
            <person name="Stolte C."/>
            <person name="Sykes S."/>
            <person name="White J."/>
            <person name="Yandava C."/>
            <person name="Wortman J."/>
            <person name="Nusbaum C."/>
            <person name="Birren B."/>
        </authorList>
    </citation>
    <scope>NUCLEOTIDE SEQUENCE [LARGE SCALE GENOMIC DNA]</scope>
    <source>
        <strain evidence="11 12">WAL-19142</strain>
    </source>
</reference>
<dbReference type="InterPro" id="IPR050482">
    <property type="entry name" value="Sensor_HK_TwoCompSys"/>
</dbReference>
<dbReference type="GO" id="GO:0016020">
    <property type="term" value="C:membrane"/>
    <property type="evidence" value="ECO:0007669"/>
    <property type="project" value="InterPro"/>
</dbReference>
<dbReference type="InterPro" id="IPR031621">
    <property type="entry name" value="HisKA_7TM"/>
</dbReference>
<evidence type="ECO:0000256" key="3">
    <source>
        <dbReference type="ARBA" id="ARBA00022553"/>
    </source>
</evidence>
<evidence type="ECO:0000256" key="6">
    <source>
        <dbReference type="ARBA" id="ARBA00022777"/>
    </source>
</evidence>
<dbReference type="AlphaFoldDB" id="A0A0J9CD56"/>
<keyword evidence="8" id="KW-0902">Two-component regulatory system</keyword>
<proteinExistence type="predicted"/>
<evidence type="ECO:0000256" key="1">
    <source>
        <dbReference type="ARBA" id="ARBA00000085"/>
    </source>
</evidence>
<keyword evidence="9" id="KW-0472">Membrane</keyword>
<comment type="caution">
    <text evidence="11">The sequence shown here is derived from an EMBL/GenBank/DDBJ whole genome shotgun (WGS) entry which is preliminary data.</text>
</comment>
<feature type="transmembrane region" description="Helical" evidence="9">
    <location>
        <begin position="6"/>
        <end position="26"/>
    </location>
</feature>
<dbReference type="PATRIC" id="fig|742734.4.peg.1193"/>
<dbReference type="Pfam" id="PF13188">
    <property type="entry name" value="PAS_8"/>
    <property type="match status" value="1"/>
</dbReference>
<evidence type="ECO:0000256" key="7">
    <source>
        <dbReference type="ARBA" id="ARBA00022840"/>
    </source>
</evidence>
<dbReference type="Pfam" id="PF16927">
    <property type="entry name" value="HisKA_7TM"/>
    <property type="match status" value="1"/>
</dbReference>
<dbReference type="PROSITE" id="PS50112">
    <property type="entry name" value="PAS"/>
    <property type="match status" value="1"/>
</dbReference>
<dbReference type="InterPro" id="IPR036890">
    <property type="entry name" value="HATPase_C_sf"/>
</dbReference>
<accession>A0A0J9CD56</accession>
<dbReference type="GeneID" id="93165061"/>
<dbReference type="Gene3D" id="3.30.450.20">
    <property type="entry name" value="PAS domain"/>
    <property type="match status" value="1"/>
</dbReference>
<dbReference type="Gene3D" id="3.30.565.10">
    <property type="entry name" value="Histidine kinase-like ATPase, C-terminal domain"/>
    <property type="match status" value="1"/>
</dbReference>
<keyword evidence="9" id="KW-0812">Transmembrane</keyword>
<dbReference type="RefSeq" id="WP_048929379.1">
    <property type="nucleotide sequence ID" value="NZ_KQ235876.1"/>
</dbReference>
<dbReference type="CDD" id="cd16917">
    <property type="entry name" value="HATPase_UhpB-NarQ-NarX-like"/>
    <property type="match status" value="1"/>
</dbReference>
<sequence length="560" mass="62640">MLDIMLRTAYLLAIGLSLYTSGWLIIKADKNKTTGALAVCQLLIIIWCIPQLFSALPMNRGMKYLAYVISYLGISFIGPAWLEFAFLYSKRKLNHWAESLLFGISAVNYSILLTNEYHHLFYIMFEVEQVVYGPVFYIHMAYTYLCVLAGMAVVLMTFKKNRVALSHMAVILLSAAVPLGFNLLYMTGLVRSGFDLTPPAFALSSILMLLAVFRYDFLDVNTMAYEQIFDTISEGVVVYNQRGKITYCNEAVKTWFGLRTGDEAKEMWNMLKDRGIRVDGEPGTGLRHPGISDTQDPVAGSTVLTLDDGHEKRKLEVKHYNCCDKKGKIVAGTVMFSDVGRYYQLLEQGRELAVSNQKLAIEQERNRIAQEVHDTAGHTLTMINSLLKLIRIDYESGGTGAGTGEYLSQAQELAGSGIRQLRCSINNLRQGESYGLITQGVYQLAASVKEIEVEVEIQGEDKQEYSYLSPVVYESLREAITNCLKYAEATHMDVILKFSSSLNFYIFDNGQGCSSIEEGNGLSGIRRRVERAGGKVRTISGIGEGFQIYINLPLRDRESA</sequence>
<keyword evidence="6" id="KW-0418">Kinase</keyword>
<dbReference type="PANTHER" id="PTHR24421:SF10">
    <property type="entry name" value="NITRATE_NITRITE SENSOR PROTEIN NARQ"/>
    <property type="match status" value="1"/>
</dbReference>
<dbReference type="OrthoDB" id="9781904at2"/>
<feature type="transmembrane region" description="Helical" evidence="9">
    <location>
        <begin position="170"/>
        <end position="190"/>
    </location>
</feature>
<dbReference type="EC" id="2.7.13.3" evidence="2"/>